<feature type="chain" id="PRO_5012285075" evidence="2">
    <location>
        <begin position="21"/>
        <end position="400"/>
    </location>
</feature>
<keyword evidence="4" id="KW-1185">Reference proteome</keyword>
<keyword evidence="2" id="KW-0732">Signal</keyword>
<organism evidence="3 4">
    <name type="scientific">Candidimonas nitroreducens</name>
    <dbReference type="NCBI Taxonomy" id="683354"/>
    <lineage>
        <taxon>Bacteria</taxon>
        <taxon>Pseudomonadati</taxon>
        <taxon>Pseudomonadota</taxon>
        <taxon>Betaproteobacteria</taxon>
        <taxon>Burkholderiales</taxon>
        <taxon>Alcaligenaceae</taxon>
        <taxon>Candidimonas</taxon>
    </lineage>
</organism>
<dbReference type="InterPro" id="IPR023606">
    <property type="entry name" value="CoA-Trfase_III_dom_1_sf"/>
</dbReference>
<dbReference type="Gene3D" id="3.40.50.10540">
    <property type="entry name" value="Crotonobetainyl-coa:carnitine coa-transferase, domain 1"/>
    <property type="match status" value="1"/>
</dbReference>
<dbReference type="InterPro" id="IPR044855">
    <property type="entry name" value="CoA-Trfase_III_dom3_sf"/>
</dbReference>
<keyword evidence="1 3" id="KW-0808">Transferase</keyword>
<sequence>MPGCGPLAGLRILDMATVLAAPSAAALLADYGAEVVKIELPGAGDTYRNLPPFKDGKSLWWKVTNRNKKMMSLDVRKPEGLELFKRMLPNFDVVIENFRPGTLDKWGLDLGTLWKIQPGLVILRATAFGQTGPYRSRPGYARTFEAMGGLTYITGEADGTPMHTGYPIGDAIGGLFGALGVLAALLKRARDPGAPGEEIDLSLTEGVLKLLEFLPIKYAMLGQSHERSGNSSQTTAPAGVFLTRDAKWISLAGSTDALFASNCHAIGREELIKHPKFCNNRVRCDHAEELNLVFKKWFSEHDLEYALASFERHGGTLAPIYSAEQIFKDPHIQAREFIRTVADQDFGEVPIQGVVPRFARNPGSVRVPGGSVGQDNDEILGDWLSLSEKEREDLRNKGVI</sequence>
<evidence type="ECO:0000256" key="2">
    <source>
        <dbReference type="SAM" id="SignalP"/>
    </source>
</evidence>
<dbReference type="AlphaFoldDB" id="A0A225MYU3"/>
<dbReference type="EMBL" id="NJIH01000001">
    <property type="protein sequence ID" value="OWT66456.1"/>
    <property type="molecule type" value="Genomic_DNA"/>
</dbReference>
<dbReference type="SUPFAM" id="SSF89796">
    <property type="entry name" value="CoA-transferase family III (CaiB/BaiF)"/>
    <property type="match status" value="1"/>
</dbReference>
<name>A0A225MYU3_9BURK</name>
<reference evidence="4" key="1">
    <citation type="submission" date="2017-06" db="EMBL/GenBank/DDBJ databases">
        <title>Herbaspirillum phytohormonus sp. nov., isolated from the root nodule of Robinia pseudoacacia in lead-zinc mine.</title>
        <authorList>
            <person name="Fan M."/>
            <person name="Lin Y."/>
        </authorList>
    </citation>
    <scope>NUCLEOTIDE SEQUENCE [LARGE SCALE GENOMIC DNA]</scope>
    <source>
        <strain evidence="4">SC-089</strain>
    </source>
</reference>
<evidence type="ECO:0000256" key="1">
    <source>
        <dbReference type="ARBA" id="ARBA00022679"/>
    </source>
</evidence>
<dbReference type="Pfam" id="PF02515">
    <property type="entry name" value="CoA_transf_3"/>
    <property type="match status" value="1"/>
</dbReference>
<accession>A0A225MYU3</accession>
<gene>
    <name evidence="3" type="ORF">CEY11_00980</name>
</gene>
<dbReference type="InterPro" id="IPR003673">
    <property type="entry name" value="CoA-Trfase_fam_III"/>
</dbReference>
<protein>
    <submittedName>
        <fullName evidence="3">CoA transferase</fullName>
    </submittedName>
</protein>
<dbReference type="OrthoDB" id="5294844at2"/>
<feature type="signal peptide" evidence="2">
    <location>
        <begin position="1"/>
        <end position="20"/>
    </location>
</feature>
<dbReference type="Gene3D" id="3.30.1540.10">
    <property type="entry name" value="formyl-coa transferase, domain 3"/>
    <property type="match status" value="1"/>
</dbReference>
<dbReference type="InterPro" id="IPR050483">
    <property type="entry name" value="CoA-transferase_III_domain"/>
</dbReference>
<comment type="caution">
    <text evidence="3">The sequence shown here is derived from an EMBL/GenBank/DDBJ whole genome shotgun (WGS) entry which is preliminary data.</text>
</comment>
<evidence type="ECO:0000313" key="4">
    <source>
        <dbReference type="Proteomes" id="UP000214603"/>
    </source>
</evidence>
<dbReference type="PANTHER" id="PTHR48207:SF3">
    <property type="entry name" value="SUCCINATE--HYDROXYMETHYLGLUTARATE COA-TRANSFERASE"/>
    <property type="match status" value="1"/>
</dbReference>
<dbReference type="Proteomes" id="UP000214603">
    <property type="component" value="Unassembled WGS sequence"/>
</dbReference>
<proteinExistence type="predicted"/>
<evidence type="ECO:0000313" key="3">
    <source>
        <dbReference type="EMBL" id="OWT66456.1"/>
    </source>
</evidence>
<dbReference type="GO" id="GO:0008410">
    <property type="term" value="F:CoA-transferase activity"/>
    <property type="evidence" value="ECO:0007669"/>
    <property type="project" value="TreeGrafter"/>
</dbReference>
<dbReference type="PANTHER" id="PTHR48207">
    <property type="entry name" value="SUCCINATE--HYDROXYMETHYLGLUTARATE COA-TRANSFERASE"/>
    <property type="match status" value="1"/>
</dbReference>